<dbReference type="GO" id="GO:0050518">
    <property type="term" value="F:2-C-methyl-D-erythritol 4-phosphate cytidylyltransferase activity"/>
    <property type="evidence" value="ECO:0007669"/>
    <property type="project" value="UniProtKB-EC"/>
</dbReference>
<evidence type="ECO:0000313" key="3">
    <source>
        <dbReference type="EMBL" id="RDC44324.1"/>
    </source>
</evidence>
<dbReference type="PANTHER" id="PTHR32125:SF8">
    <property type="entry name" value="RIBITOL-5-PHOSPHATE CYTIDYLYLTRANSFERASE"/>
    <property type="match status" value="1"/>
</dbReference>
<name>A0A369NYG6_9ACTN</name>
<sequence>MQFAAILAGGSGVRMGNPNKPKQFFYLGDKPILVHTLEKFCAAGCFDGILVLTPATWVQQTKDIIAKHCPQYVDSVNVIAGGAERNDTIMNAIRYFEDECQADGASIIVTHDAVRPFVSLRIIEDNIAAALAHGACDTVVPATDTIVESLDGELISSIPNRSVLYQGQTPQSFNMCELRETLESLTPEESAILTDACKAFVLRGKKVALVRGDVSNIKITYPQDLRVAEAMLEA</sequence>
<dbReference type="RefSeq" id="WP_114549031.1">
    <property type="nucleotide sequence ID" value="NZ_PPUT01000014.1"/>
</dbReference>
<dbReference type="Gene3D" id="3.90.550.10">
    <property type="entry name" value="Spore Coat Polysaccharide Biosynthesis Protein SpsA, Chain A"/>
    <property type="match status" value="1"/>
</dbReference>
<keyword evidence="1 3" id="KW-0808">Transferase</keyword>
<dbReference type="Pfam" id="PF01128">
    <property type="entry name" value="IspD"/>
    <property type="match status" value="1"/>
</dbReference>
<dbReference type="EC" id="2.7.7.60" evidence="3"/>
<dbReference type="InterPro" id="IPR018294">
    <property type="entry name" value="ISPD_synthase_CS"/>
</dbReference>
<dbReference type="InterPro" id="IPR029044">
    <property type="entry name" value="Nucleotide-diphossugar_trans"/>
</dbReference>
<dbReference type="InterPro" id="IPR034683">
    <property type="entry name" value="IspD/TarI"/>
</dbReference>
<evidence type="ECO:0000256" key="1">
    <source>
        <dbReference type="ARBA" id="ARBA00022679"/>
    </source>
</evidence>
<dbReference type="NCBIfam" id="NF001183">
    <property type="entry name" value="PRK00155.1-3"/>
    <property type="match status" value="1"/>
</dbReference>
<reference evidence="3 4" key="1">
    <citation type="journal article" date="2018" name="Elife">
        <title>Discovery and characterization of a prevalent human gut bacterial enzyme sufficient for the inactivation of a family of plant toxins.</title>
        <authorList>
            <person name="Koppel N."/>
            <person name="Bisanz J.E."/>
            <person name="Pandelia M.E."/>
            <person name="Turnbaugh P.J."/>
            <person name="Balskus E.P."/>
        </authorList>
    </citation>
    <scope>NUCLEOTIDE SEQUENCE [LARGE SCALE GENOMIC DNA]</scope>
    <source>
        <strain evidence="3 4">OB21 GAM 11</strain>
    </source>
</reference>
<dbReference type="PANTHER" id="PTHR32125">
    <property type="entry name" value="2-C-METHYL-D-ERYTHRITOL 4-PHOSPHATE CYTIDYLYLTRANSFERASE, CHLOROPLASTIC"/>
    <property type="match status" value="1"/>
</dbReference>
<gene>
    <name evidence="3" type="ORF">C1850_06280</name>
</gene>
<keyword evidence="2 3" id="KW-0548">Nucleotidyltransferase</keyword>
<dbReference type="GO" id="GO:0008299">
    <property type="term" value="P:isoprenoid biosynthetic process"/>
    <property type="evidence" value="ECO:0007669"/>
    <property type="project" value="InterPro"/>
</dbReference>
<organism evidence="3 4">
    <name type="scientific">Adlercreutzia equolifaciens subsp. celatus</name>
    <dbReference type="NCBI Taxonomy" id="394340"/>
    <lineage>
        <taxon>Bacteria</taxon>
        <taxon>Bacillati</taxon>
        <taxon>Actinomycetota</taxon>
        <taxon>Coriobacteriia</taxon>
        <taxon>Eggerthellales</taxon>
        <taxon>Eggerthellaceae</taxon>
        <taxon>Adlercreutzia</taxon>
    </lineage>
</organism>
<dbReference type="CDD" id="cd02516">
    <property type="entry name" value="CDP-ME_synthetase"/>
    <property type="match status" value="1"/>
</dbReference>
<comment type="caution">
    <text evidence="3">The sequence shown here is derived from an EMBL/GenBank/DDBJ whole genome shotgun (WGS) entry which is preliminary data.</text>
</comment>
<evidence type="ECO:0000256" key="2">
    <source>
        <dbReference type="ARBA" id="ARBA00022695"/>
    </source>
</evidence>
<dbReference type="EMBL" id="PPUT01000014">
    <property type="protein sequence ID" value="RDC44324.1"/>
    <property type="molecule type" value="Genomic_DNA"/>
</dbReference>
<protein>
    <submittedName>
        <fullName evidence="3">2-C-methyl-D-erythritol 4-phosphate cytidylyltransferase</fullName>
        <ecNumber evidence="3">2.7.7.60</ecNumber>
    </submittedName>
</protein>
<dbReference type="SUPFAM" id="SSF53448">
    <property type="entry name" value="Nucleotide-diphospho-sugar transferases"/>
    <property type="match status" value="1"/>
</dbReference>
<dbReference type="InterPro" id="IPR050088">
    <property type="entry name" value="IspD/TarI_cytidylyltransf_bact"/>
</dbReference>
<accession>A0A369NYG6</accession>
<dbReference type="PROSITE" id="PS01295">
    <property type="entry name" value="ISPD"/>
    <property type="match status" value="1"/>
</dbReference>
<evidence type="ECO:0000313" key="4">
    <source>
        <dbReference type="Proteomes" id="UP000253805"/>
    </source>
</evidence>
<dbReference type="FunFam" id="3.90.550.10:FF:000003">
    <property type="entry name" value="2-C-methyl-D-erythritol 4-phosphate cytidylyltransferase"/>
    <property type="match status" value="1"/>
</dbReference>
<dbReference type="Proteomes" id="UP000253805">
    <property type="component" value="Unassembled WGS sequence"/>
</dbReference>
<proteinExistence type="predicted"/>
<dbReference type="AlphaFoldDB" id="A0A369NYG6"/>